<evidence type="ECO:0000256" key="4">
    <source>
        <dbReference type="ARBA" id="ARBA00038054"/>
    </source>
</evidence>
<dbReference type="SMART" id="SM00903">
    <property type="entry name" value="Flavin_Reduct"/>
    <property type="match status" value="1"/>
</dbReference>
<evidence type="ECO:0000256" key="2">
    <source>
        <dbReference type="ARBA" id="ARBA00022630"/>
    </source>
</evidence>
<dbReference type="KEGG" id="bcir:C2I06_23820"/>
<accession>A0A268F5Z0</accession>
<dbReference type="EMBL" id="NPBQ01000139">
    <property type="protein sequence ID" value="PAD80787.1"/>
    <property type="molecule type" value="Genomic_DNA"/>
</dbReference>
<dbReference type="Gene3D" id="2.30.110.10">
    <property type="entry name" value="Electron Transport, Fmn-binding Protein, Chain A"/>
    <property type="match status" value="1"/>
</dbReference>
<keyword evidence="3" id="KW-0288">FMN</keyword>
<dbReference type="RefSeq" id="WP_095334111.1">
    <property type="nucleotide sequence ID" value="NZ_CP026031.1"/>
</dbReference>
<dbReference type="GO" id="GO:0010181">
    <property type="term" value="F:FMN binding"/>
    <property type="evidence" value="ECO:0007669"/>
    <property type="project" value="InterPro"/>
</dbReference>
<comment type="caution">
    <text evidence="5">The sequence shown here is derived from an EMBL/GenBank/DDBJ whole genome shotgun (WGS) entry which is preliminary data.</text>
</comment>
<dbReference type="PANTHER" id="PTHR33798:SF5">
    <property type="entry name" value="FLAVIN REDUCTASE LIKE DOMAIN-CONTAINING PROTEIN"/>
    <property type="match status" value="1"/>
</dbReference>
<protein>
    <submittedName>
        <fullName evidence="5">Uncharacterized protein</fullName>
    </submittedName>
</protein>
<dbReference type="Proteomes" id="UP000216961">
    <property type="component" value="Unassembled WGS sequence"/>
</dbReference>
<dbReference type="AlphaFoldDB" id="A0A268F5Z0"/>
<evidence type="ECO:0000256" key="1">
    <source>
        <dbReference type="ARBA" id="ARBA00001917"/>
    </source>
</evidence>
<proteinExistence type="inferred from homology"/>
<dbReference type="GO" id="GO:0016646">
    <property type="term" value="F:oxidoreductase activity, acting on the CH-NH group of donors, NAD or NADP as acceptor"/>
    <property type="evidence" value="ECO:0007669"/>
    <property type="project" value="UniProtKB-ARBA"/>
</dbReference>
<name>A0A268F5Z0_NIACI</name>
<evidence type="ECO:0000313" key="6">
    <source>
        <dbReference type="Proteomes" id="UP000216961"/>
    </source>
</evidence>
<keyword evidence="2" id="KW-0285">Flavoprotein</keyword>
<dbReference type="InterPro" id="IPR002563">
    <property type="entry name" value="Flavin_Rdtase-like_dom"/>
</dbReference>
<dbReference type="Pfam" id="PF01613">
    <property type="entry name" value="Flavin_Reduct"/>
    <property type="match status" value="1"/>
</dbReference>
<dbReference type="InterPro" id="IPR012349">
    <property type="entry name" value="Split_barrel_FMN-bd"/>
</dbReference>
<evidence type="ECO:0000256" key="3">
    <source>
        <dbReference type="ARBA" id="ARBA00022643"/>
    </source>
</evidence>
<comment type="cofactor">
    <cofactor evidence="1">
        <name>FMN</name>
        <dbReference type="ChEBI" id="CHEBI:58210"/>
    </cofactor>
</comment>
<dbReference type="SUPFAM" id="SSF50475">
    <property type="entry name" value="FMN-binding split barrel"/>
    <property type="match status" value="1"/>
</dbReference>
<sequence>MHSIDPKTISERENYKFLIGSIIPRPIAFVTSLSEEGVLNGAPFSYFNIVSSNPPMISLSIQRSNGKPKDTARNILNKKEFVIHIVDEQNVDKINQTAASLASSESEIELAGLTPIDSSAISVPGIKEAKIRMECVLEHSLELGGTEALPGCDFLIGRVVHYHIDPTLYENGRIDPRGLAAVSRLAGNDYAKIGDMFTKVRPQ</sequence>
<gene>
    <name evidence="5" type="ORF">CHH57_23245</name>
</gene>
<reference evidence="5 6" key="1">
    <citation type="submission" date="2017-07" db="EMBL/GenBank/DDBJ databases">
        <title>Isolation and whole genome analysis of endospore-forming bacteria from heroin.</title>
        <authorList>
            <person name="Kalinowski J."/>
            <person name="Ahrens B."/>
            <person name="Al-Dilaimi A."/>
            <person name="Winkler A."/>
            <person name="Wibberg D."/>
            <person name="Schleenbecker U."/>
            <person name="Ruckert C."/>
            <person name="Wolfel R."/>
            <person name="Grass G."/>
        </authorList>
    </citation>
    <scope>NUCLEOTIDE SEQUENCE [LARGE SCALE GENOMIC DNA]</scope>
    <source>
        <strain evidence="5 6">7521-2</strain>
    </source>
</reference>
<dbReference type="PANTHER" id="PTHR33798">
    <property type="entry name" value="FLAVOPROTEIN OXYGENASE"/>
    <property type="match status" value="1"/>
</dbReference>
<organism evidence="5 6">
    <name type="scientific">Niallia circulans</name>
    <name type="common">Bacillus circulans</name>
    <dbReference type="NCBI Taxonomy" id="1397"/>
    <lineage>
        <taxon>Bacteria</taxon>
        <taxon>Bacillati</taxon>
        <taxon>Bacillota</taxon>
        <taxon>Bacilli</taxon>
        <taxon>Bacillales</taxon>
        <taxon>Bacillaceae</taxon>
        <taxon>Niallia</taxon>
    </lineage>
</organism>
<comment type="similarity">
    <text evidence="4">Belongs to the flavoredoxin family.</text>
</comment>
<evidence type="ECO:0000313" key="5">
    <source>
        <dbReference type="EMBL" id="PAD80787.1"/>
    </source>
</evidence>